<dbReference type="GO" id="GO:0004503">
    <property type="term" value="F:tyrosinase activity"/>
    <property type="evidence" value="ECO:0007669"/>
    <property type="project" value="UniProtKB-EC"/>
</dbReference>
<evidence type="ECO:0000313" key="15">
    <source>
        <dbReference type="Proteomes" id="UP001056384"/>
    </source>
</evidence>
<dbReference type="EMBL" id="CP099420">
    <property type="protein sequence ID" value="USW50510.1"/>
    <property type="molecule type" value="Genomic_DNA"/>
</dbReference>
<sequence>MKFLLATTLLTSLTAAYVPVPRADVNAQNGRPATRKDITTMGAEEYSLFILAMQQWQRSPTSDIGGYYQVAGIHGAPHQYWDNGGGYQNTGQGNKGGGYCFHGTKDFYLWHRPYLALYEQQIRAVAINIANSWTSSTRATYQAAANNLRFPYWDWARNGGSIPSQLTNSQVTITNAAGNSVTINNPLFSHTLVSGANLGTSVCPGGSSSRTCRSSSAQRDMQSSGSGLTRNVALLLNTRNICWNNFATYDSNERRASGCSSSSVQSLEAIHNTVHNNICGTMCNLDTAAFDPIFWLHHANVDRIGALWNYLNPNIRVTATTSSSGNYVFSSGRSRDASFTYMPFRGSNSNTDWWQPGQLYDVRSSGYTYPEIADLPSVSTLQTRVNNLYGNGRTQQAVSVSKSKRGDEISQLLVSRQSNGALTAPPSPEALAPFRSALITRNGSYSEYTAECTIRRSVAPGTSFNLHLFFGDVVQGLSNSDYLSSPNRVGGFSISQAASTNGANDATGVVPITDALLNTLIAGGIRDLKPNTVRKYVRAKLIWRIVTTDGQNVGGNGARNSGLQIRVRRSVVTPDGGANAPPVVEAPAEIAPPSDTDNTVAKPLESGVVGTSSAATAATTSATSTAAAEATSTA</sequence>
<comment type="catalytic activity">
    <reaction evidence="9">
        <text>2 L-dopa + O2 = 2 L-dopaquinone + 2 H2O</text>
        <dbReference type="Rhea" id="RHEA:34287"/>
        <dbReference type="ChEBI" id="CHEBI:15377"/>
        <dbReference type="ChEBI" id="CHEBI:15379"/>
        <dbReference type="ChEBI" id="CHEBI:57504"/>
        <dbReference type="ChEBI" id="CHEBI:57924"/>
        <dbReference type="EC" id="1.14.18.1"/>
    </reaction>
</comment>
<feature type="signal peptide" evidence="12">
    <location>
        <begin position="1"/>
        <end position="16"/>
    </location>
</feature>
<evidence type="ECO:0000313" key="14">
    <source>
        <dbReference type="EMBL" id="USW50510.1"/>
    </source>
</evidence>
<evidence type="ECO:0000256" key="12">
    <source>
        <dbReference type="SAM" id="SignalP"/>
    </source>
</evidence>
<evidence type="ECO:0000256" key="8">
    <source>
        <dbReference type="ARBA" id="ARBA00023101"/>
    </source>
</evidence>
<evidence type="ECO:0000259" key="13">
    <source>
        <dbReference type="PROSITE" id="PS00498"/>
    </source>
</evidence>
<dbReference type="InterPro" id="IPR041640">
    <property type="entry name" value="Tyrosinase_C"/>
</dbReference>
<dbReference type="Proteomes" id="UP001056384">
    <property type="component" value="Chromosome 3"/>
</dbReference>
<comment type="catalytic activity">
    <reaction evidence="10">
        <text>L-tyrosine + O2 = L-dopaquinone + H2O</text>
        <dbReference type="Rhea" id="RHEA:18117"/>
        <dbReference type="ChEBI" id="CHEBI:15377"/>
        <dbReference type="ChEBI" id="CHEBI:15379"/>
        <dbReference type="ChEBI" id="CHEBI:57924"/>
        <dbReference type="ChEBI" id="CHEBI:58315"/>
        <dbReference type="EC" id="1.14.18.1"/>
    </reaction>
</comment>
<dbReference type="InterPro" id="IPR008922">
    <property type="entry name" value="Di-copper_centre_dom_sf"/>
</dbReference>
<dbReference type="OrthoDB" id="6132182at2759"/>
<evidence type="ECO:0000256" key="4">
    <source>
        <dbReference type="ARBA" id="ARBA00022723"/>
    </source>
</evidence>
<dbReference type="PANTHER" id="PTHR11474:SF76">
    <property type="entry name" value="SHKT DOMAIN-CONTAINING PROTEIN"/>
    <property type="match status" value="1"/>
</dbReference>
<accession>A0A9Q9AK53</accession>
<dbReference type="InterPro" id="IPR050316">
    <property type="entry name" value="Tyrosinase/Hemocyanin"/>
</dbReference>
<dbReference type="PANTHER" id="PTHR11474">
    <property type="entry name" value="TYROSINASE FAMILY MEMBER"/>
    <property type="match status" value="1"/>
</dbReference>
<keyword evidence="4" id="KW-0479">Metal-binding</keyword>
<dbReference type="InterPro" id="IPR002227">
    <property type="entry name" value="Tyrosinase_Cu-bd"/>
</dbReference>
<keyword evidence="15" id="KW-1185">Reference proteome</keyword>
<evidence type="ECO:0000256" key="9">
    <source>
        <dbReference type="ARBA" id="ARBA00048233"/>
    </source>
</evidence>
<dbReference type="AlphaFoldDB" id="A0A9Q9AK53"/>
<keyword evidence="5" id="KW-0560">Oxidoreductase</keyword>
<gene>
    <name evidence="14" type="ORF">Slin15195_G038290</name>
</gene>
<evidence type="ECO:0000256" key="5">
    <source>
        <dbReference type="ARBA" id="ARBA00023002"/>
    </source>
</evidence>
<protein>
    <recommendedName>
        <fullName evidence="3">tyrosinase</fullName>
        <ecNumber evidence="3">1.14.18.1</ecNumber>
    </recommendedName>
</protein>
<dbReference type="Pfam" id="PF00264">
    <property type="entry name" value="Tyrosinase"/>
    <property type="match status" value="1"/>
</dbReference>
<keyword evidence="12" id="KW-0732">Signal</keyword>
<keyword evidence="7" id="KW-0503">Monooxygenase</keyword>
<feature type="domain" description="Tyrosinase copper-binding" evidence="13">
    <location>
        <begin position="291"/>
        <end position="302"/>
    </location>
</feature>
<evidence type="ECO:0000256" key="10">
    <source>
        <dbReference type="ARBA" id="ARBA00048881"/>
    </source>
</evidence>
<name>A0A9Q9AK53_9PEZI</name>
<dbReference type="SUPFAM" id="SSF48056">
    <property type="entry name" value="Di-copper centre-containing domain"/>
    <property type="match status" value="1"/>
</dbReference>
<comment type="similarity">
    <text evidence="2">Belongs to the tyrosinase family.</text>
</comment>
<dbReference type="Pfam" id="PF18132">
    <property type="entry name" value="Tyrosinase_C"/>
    <property type="match status" value="1"/>
</dbReference>
<evidence type="ECO:0000256" key="7">
    <source>
        <dbReference type="ARBA" id="ARBA00023033"/>
    </source>
</evidence>
<evidence type="ECO:0000256" key="3">
    <source>
        <dbReference type="ARBA" id="ARBA00011906"/>
    </source>
</evidence>
<dbReference type="GO" id="GO:0042438">
    <property type="term" value="P:melanin biosynthetic process"/>
    <property type="evidence" value="ECO:0007669"/>
    <property type="project" value="UniProtKB-KW"/>
</dbReference>
<feature type="chain" id="PRO_5040488457" description="tyrosinase" evidence="12">
    <location>
        <begin position="17"/>
        <end position="634"/>
    </location>
</feature>
<keyword evidence="8" id="KW-0470">Melanin biosynthesis</keyword>
<evidence type="ECO:0000256" key="6">
    <source>
        <dbReference type="ARBA" id="ARBA00023008"/>
    </source>
</evidence>
<evidence type="ECO:0000256" key="11">
    <source>
        <dbReference type="SAM" id="MobiDB-lite"/>
    </source>
</evidence>
<feature type="compositionally biased region" description="Low complexity" evidence="11">
    <location>
        <begin position="578"/>
        <end position="593"/>
    </location>
</feature>
<evidence type="ECO:0000256" key="1">
    <source>
        <dbReference type="ARBA" id="ARBA00001973"/>
    </source>
</evidence>
<reference evidence="14" key="1">
    <citation type="submission" date="2022-06" db="EMBL/GenBank/DDBJ databases">
        <title>Complete genome sequences of two strains of the flax pathogen Septoria linicola.</title>
        <authorList>
            <person name="Lapalu N."/>
            <person name="Simon A."/>
            <person name="Demenou B."/>
            <person name="Paumier D."/>
            <person name="Guillot M.-P."/>
            <person name="Gout L."/>
            <person name="Valade R."/>
        </authorList>
    </citation>
    <scope>NUCLEOTIDE SEQUENCE</scope>
    <source>
        <strain evidence="14">SE15195</strain>
    </source>
</reference>
<feature type="region of interest" description="Disordered" evidence="11">
    <location>
        <begin position="573"/>
        <end position="634"/>
    </location>
</feature>
<proteinExistence type="inferred from homology"/>
<dbReference type="PROSITE" id="PS00498">
    <property type="entry name" value="TYROSINASE_2"/>
    <property type="match status" value="1"/>
</dbReference>
<dbReference type="GO" id="GO:0046872">
    <property type="term" value="F:metal ion binding"/>
    <property type="evidence" value="ECO:0007669"/>
    <property type="project" value="UniProtKB-KW"/>
</dbReference>
<dbReference type="PRINTS" id="PR00092">
    <property type="entry name" value="TYROSINASE"/>
</dbReference>
<evidence type="ECO:0000256" key="2">
    <source>
        <dbReference type="ARBA" id="ARBA00009928"/>
    </source>
</evidence>
<keyword evidence="6" id="KW-0186">Copper</keyword>
<organism evidence="14 15">
    <name type="scientific">Septoria linicola</name>
    <dbReference type="NCBI Taxonomy" id="215465"/>
    <lineage>
        <taxon>Eukaryota</taxon>
        <taxon>Fungi</taxon>
        <taxon>Dikarya</taxon>
        <taxon>Ascomycota</taxon>
        <taxon>Pezizomycotina</taxon>
        <taxon>Dothideomycetes</taxon>
        <taxon>Dothideomycetidae</taxon>
        <taxon>Mycosphaerellales</taxon>
        <taxon>Mycosphaerellaceae</taxon>
        <taxon>Septoria</taxon>
    </lineage>
</organism>
<comment type="cofactor">
    <cofactor evidence="1">
        <name>Cu(2+)</name>
        <dbReference type="ChEBI" id="CHEBI:29036"/>
    </cofactor>
</comment>
<dbReference type="EC" id="1.14.18.1" evidence="3"/>
<feature type="compositionally biased region" description="Low complexity" evidence="11">
    <location>
        <begin position="611"/>
        <end position="634"/>
    </location>
</feature>
<dbReference type="Gene3D" id="1.10.1280.10">
    <property type="entry name" value="Di-copper center containing domain from catechol oxidase"/>
    <property type="match status" value="1"/>
</dbReference>